<dbReference type="EnsemblMetazoa" id="XM_024227670.1">
    <property type="protein sequence ID" value="XP_024083438.1"/>
    <property type="gene ID" value="LOC106673602"/>
</dbReference>
<dbReference type="InterPro" id="IPR025256">
    <property type="entry name" value="TM7S3/TM198-like_dom"/>
</dbReference>
<dbReference type="InterPro" id="IPR040236">
    <property type="entry name" value="TMEM198"/>
</dbReference>
<evidence type="ECO:0000256" key="1">
    <source>
        <dbReference type="ARBA" id="ARBA00004141"/>
    </source>
</evidence>
<dbReference type="RefSeq" id="XP_024083438.1">
    <property type="nucleotide sequence ID" value="XM_024227670.1"/>
</dbReference>
<feature type="transmembrane region" description="Helical" evidence="8">
    <location>
        <begin position="20"/>
        <end position="40"/>
    </location>
</feature>
<evidence type="ECO:0000256" key="2">
    <source>
        <dbReference type="ARBA" id="ARBA00006244"/>
    </source>
</evidence>
<evidence type="ECO:0000259" key="9">
    <source>
        <dbReference type="Pfam" id="PF13886"/>
    </source>
</evidence>
<protein>
    <recommendedName>
        <fullName evidence="6">Transmembrane protein 198</fullName>
    </recommendedName>
</protein>
<dbReference type="PANTHER" id="PTHR31247">
    <property type="entry name" value="TRANSMEMBRANE PROTEIN 198 FAMILY MEMBER"/>
    <property type="match status" value="1"/>
</dbReference>
<feature type="transmembrane region" description="Helical" evidence="8">
    <location>
        <begin position="192"/>
        <end position="212"/>
    </location>
</feature>
<name>A0A8I6SM00_CIMLE</name>
<keyword evidence="4 8" id="KW-1133">Transmembrane helix</keyword>
<keyword evidence="5 8" id="KW-0472">Membrane</keyword>
<evidence type="ECO:0000256" key="8">
    <source>
        <dbReference type="SAM" id="Phobius"/>
    </source>
</evidence>
<accession>A0A8I6SM00</accession>
<evidence type="ECO:0000256" key="4">
    <source>
        <dbReference type="ARBA" id="ARBA00022989"/>
    </source>
</evidence>
<dbReference type="OMA" id="PLCWYNW"/>
<feature type="transmembrane region" description="Helical" evidence="8">
    <location>
        <begin position="150"/>
        <end position="171"/>
    </location>
</feature>
<evidence type="ECO:0000256" key="5">
    <source>
        <dbReference type="ARBA" id="ARBA00023136"/>
    </source>
</evidence>
<dbReference type="GeneID" id="106673602"/>
<keyword evidence="11" id="KW-1185">Reference proteome</keyword>
<dbReference type="OrthoDB" id="115781at2759"/>
<reference evidence="10" key="1">
    <citation type="submission" date="2022-01" db="UniProtKB">
        <authorList>
            <consortium name="EnsemblMetazoa"/>
        </authorList>
    </citation>
    <scope>IDENTIFICATION</scope>
</reference>
<feature type="region of interest" description="Disordered" evidence="7">
    <location>
        <begin position="299"/>
        <end position="320"/>
    </location>
</feature>
<evidence type="ECO:0000313" key="11">
    <source>
        <dbReference type="Proteomes" id="UP000494040"/>
    </source>
</evidence>
<dbReference type="Pfam" id="PF13886">
    <property type="entry name" value="TM7S3_TM198"/>
    <property type="match status" value="1"/>
</dbReference>
<feature type="domain" description="TM7S3/TM198-like" evidence="9">
    <location>
        <begin position="26"/>
        <end position="208"/>
    </location>
</feature>
<comment type="subcellular location">
    <subcellularLocation>
        <location evidence="1">Membrane</location>
        <topology evidence="1">Multi-pass membrane protein</topology>
    </subcellularLocation>
</comment>
<keyword evidence="3 8" id="KW-0812">Transmembrane</keyword>
<feature type="transmembrane region" description="Helical" evidence="8">
    <location>
        <begin position="123"/>
        <end position="144"/>
    </location>
</feature>
<dbReference type="PANTHER" id="PTHR31247:SF5">
    <property type="entry name" value="DUF4203 DOMAIN-CONTAINING PROTEIN"/>
    <property type="match status" value="1"/>
</dbReference>
<evidence type="ECO:0000256" key="6">
    <source>
        <dbReference type="ARBA" id="ARBA00049737"/>
    </source>
</evidence>
<feature type="transmembrane region" description="Helical" evidence="8">
    <location>
        <begin position="46"/>
        <end position="64"/>
    </location>
</feature>
<dbReference type="Proteomes" id="UP000494040">
    <property type="component" value="Unassembled WGS sequence"/>
</dbReference>
<proteinExistence type="inferred from homology"/>
<feature type="transmembrane region" description="Helical" evidence="8">
    <location>
        <begin position="71"/>
        <end position="92"/>
    </location>
</feature>
<organism evidence="10 11">
    <name type="scientific">Cimex lectularius</name>
    <name type="common">Bed bug</name>
    <name type="synonym">Acanthia lectularia</name>
    <dbReference type="NCBI Taxonomy" id="79782"/>
    <lineage>
        <taxon>Eukaryota</taxon>
        <taxon>Metazoa</taxon>
        <taxon>Ecdysozoa</taxon>
        <taxon>Arthropoda</taxon>
        <taxon>Hexapoda</taxon>
        <taxon>Insecta</taxon>
        <taxon>Pterygota</taxon>
        <taxon>Neoptera</taxon>
        <taxon>Paraneoptera</taxon>
        <taxon>Hemiptera</taxon>
        <taxon>Heteroptera</taxon>
        <taxon>Panheteroptera</taxon>
        <taxon>Cimicomorpha</taxon>
        <taxon>Cimicidae</taxon>
        <taxon>Cimex</taxon>
    </lineage>
</organism>
<evidence type="ECO:0000313" key="10">
    <source>
        <dbReference type="EnsemblMetazoa" id="XP_024083438.1"/>
    </source>
</evidence>
<comment type="similarity">
    <text evidence="2">Belongs to the TMEM198 family.</text>
</comment>
<dbReference type="AlphaFoldDB" id="A0A8I6SM00"/>
<sequence length="320" mass="35582">MANSTYLGHCAFENQPTDPLSICIATMYILFGIVYTLFGYRCFKAVMFLTGFIFASVLVYLICIQDRILPSYANAGIAVCAGLMFGLITMLIQYVGLFMTGFHTGLLLALATLGVLDLFEEQVGLFTAIASLLGLGLFFAIINLQWQRGLTILGTCVYGGALVSSSVDYLIESFQSVKWLWQRAGMMPCYPVIVIWPVLLLFGLVIQCGITAPSTHNSGMTFTLSPLTEYTELFRSPCTGKHPTRPRTREQRAELRQNKYRYLYQVRTAHGDVISQNYVQAIQNKVIAPGETSTLESDATHLTMLPDGQTDFNRGPGYYR</sequence>
<evidence type="ECO:0000256" key="7">
    <source>
        <dbReference type="SAM" id="MobiDB-lite"/>
    </source>
</evidence>
<dbReference type="GO" id="GO:0005886">
    <property type="term" value="C:plasma membrane"/>
    <property type="evidence" value="ECO:0007669"/>
    <property type="project" value="TreeGrafter"/>
</dbReference>
<evidence type="ECO:0000256" key="3">
    <source>
        <dbReference type="ARBA" id="ARBA00022692"/>
    </source>
</evidence>